<proteinExistence type="predicted"/>
<sequence>MKKHQAKAQARVSPTEIFSIGSEKDFKDTRSRWAIDCVAAICAGARQPFLVQVCRDVSHHSLAVRRE</sequence>
<name>A0A3P7J7V9_STRVU</name>
<keyword evidence="2" id="KW-1185">Reference proteome</keyword>
<evidence type="ECO:0000313" key="1">
    <source>
        <dbReference type="EMBL" id="VDM81421.1"/>
    </source>
</evidence>
<gene>
    <name evidence="1" type="ORF">SVUK_LOCUS16419</name>
</gene>
<reference evidence="1 2" key="1">
    <citation type="submission" date="2018-11" db="EMBL/GenBank/DDBJ databases">
        <authorList>
            <consortium name="Pathogen Informatics"/>
        </authorList>
    </citation>
    <scope>NUCLEOTIDE SEQUENCE [LARGE SCALE GENOMIC DNA]</scope>
</reference>
<accession>A0A3P7J7V9</accession>
<evidence type="ECO:0000313" key="2">
    <source>
        <dbReference type="Proteomes" id="UP000270094"/>
    </source>
</evidence>
<dbReference type="AlphaFoldDB" id="A0A3P7J7V9"/>
<organism evidence="1 2">
    <name type="scientific">Strongylus vulgaris</name>
    <name type="common">Blood worm</name>
    <dbReference type="NCBI Taxonomy" id="40348"/>
    <lineage>
        <taxon>Eukaryota</taxon>
        <taxon>Metazoa</taxon>
        <taxon>Ecdysozoa</taxon>
        <taxon>Nematoda</taxon>
        <taxon>Chromadorea</taxon>
        <taxon>Rhabditida</taxon>
        <taxon>Rhabditina</taxon>
        <taxon>Rhabditomorpha</taxon>
        <taxon>Strongyloidea</taxon>
        <taxon>Strongylidae</taxon>
        <taxon>Strongylus</taxon>
    </lineage>
</organism>
<protein>
    <submittedName>
        <fullName evidence="1">Uncharacterized protein</fullName>
    </submittedName>
</protein>
<dbReference type="Proteomes" id="UP000270094">
    <property type="component" value="Unassembled WGS sequence"/>
</dbReference>
<dbReference type="EMBL" id="UYYB01112844">
    <property type="protein sequence ID" value="VDM81421.1"/>
    <property type="molecule type" value="Genomic_DNA"/>
</dbReference>